<sequence>MIKTTKTTTRDFFEKAREELILTEERQNLLFSIADKIIEELEDRDKININFICTHNSRRSQMAQVWSFYASEYFQLENIFSFSGGTEVTAFHRNTVKCLQSNGFEFNVDDFSHQNPRYLISFKGSKKSILGFSKTYDDINNSYPYIAITTCDSADQNCPFIPDAIKRFHLPYVDPKVADNTENQSEKYLETSKQVAAELFFIFDEVKRAISPEETDQ</sequence>
<evidence type="ECO:0000313" key="2">
    <source>
        <dbReference type="Proteomes" id="UP001497416"/>
    </source>
</evidence>
<organism evidence="1 2">
    <name type="scientific">Tenacibaculum platacis</name>
    <dbReference type="NCBI Taxonomy" id="3137852"/>
    <lineage>
        <taxon>Bacteria</taxon>
        <taxon>Pseudomonadati</taxon>
        <taxon>Bacteroidota</taxon>
        <taxon>Flavobacteriia</taxon>
        <taxon>Flavobacteriales</taxon>
        <taxon>Flavobacteriaceae</taxon>
        <taxon>Tenacibaculum</taxon>
    </lineage>
</organism>
<evidence type="ECO:0000313" key="1">
    <source>
        <dbReference type="EMBL" id="CAL2093706.1"/>
    </source>
</evidence>
<proteinExistence type="predicted"/>
<dbReference type="InterPro" id="IPR036196">
    <property type="entry name" value="Ptyr_pPase_sf"/>
</dbReference>
<dbReference type="EMBL" id="CAXIXY010000007">
    <property type="protein sequence ID" value="CAL2093706.1"/>
    <property type="molecule type" value="Genomic_DNA"/>
</dbReference>
<accession>A0ABM9P5P9</accession>
<dbReference type="SUPFAM" id="SSF52788">
    <property type="entry name" value="Phosphotyrosine protein phosphatases I"/>
    <property type="match status" value="1"/>
</dbReference>
<dbReference type="PANTHER" id="PTHR43428:SF1">
    <property type="entry name" value="ARSENATE REDUCTASE"/>
    <property type="match status" value="1"/>
</dbReference>
<reference evidence="1 2" key="1">
    <citation type="submission" date="2024-05" db="EMBL/GenBank/DDBJ databases">
        <authorList>
            <person name="Duchaud E."/>
        </authorList>
    </citation>
    <scope>NUCLEOTIDE SEQUENCE [LARGE SCALE GENOMIC DNA]</scope>
    <source>
        <strain evidence="1">Ena-SAMPLE-TAB-13-05-2024-13:56:06:370-140302</strain>
    </source>
</reference>
<protein>
    <submittedName>
        <fullName evidence="1">Arsenate reductase</fullName>
    </submittedName>
</protein>
<dbReference type="Gene3D" id="3.40.50.2300">
    <property type="match status" value="1"/>
</dbReference>
<dbReference type="PANTHER" id="PTHR43428">
    <property type="entry name" value="ARSENATE REDUCTASE"/>
    <property type="match status" value="1"/>
</dbReference>
<dbReference type="RefSeq" id="WP_348713671.1">
    <property type="nucleotide sequence ID" value="NZ_CAXIXY010000007.1"/>
</dbReference>
<comment type="caution">
    <text evidence="1">The sequence shown here is derived from an EMBL/GenBank/DDBJ whole genome shotgun (WGS) entry which is preliminary data.</text>
</comment>
<dbReference type="Proteomes" id="UP001497416">
    <property type="component" value="Unassembled WGS sequence"/>
</dbReference>
<name>A0ABM9P5P9_9FLAO</name>
<gene>
    <name evidence="1" type="ORF">T190607A01A_50258</name>
</gene>
<keyword evidence="2" id="KW-1185">Reference proteome</keyword>